<evidence type="ECO:0000313" key="2">
    <source>
        <dbReference type="Proteomes" id="UP001239994"/>
    </source>
</evidence>
<keyword evidence="2" id="KW-1185">Reference proteome</keyword>
<sequence>MPSSCMRTEVGMVQASEAYIVFSLQRTFFGQYETRLNKYIRHYEGLSYDTGNLHNKHQRAKRALSHEDKHLHLQFHAHGSDIDPVGDYGRDNSAECFGNELSLLYHPLSPLTFLDLIQHTETTSAPDCCRPGKACGLGSRIVR</sequence>
<dbReference type="EMBL" id="JAROKS010000007">
    <property type="protein sequence ID" value="KAK1802064.1"/>
    <property type="molecule type" value="Genomic_DNA"/>
</dbReference>
<accession>A0AAD8ZMF5</accession>
<evidence type="ECO:0000313" key="1">
    <source>
        <dbReference type="EMBL" id="KAK1802064.1"/>
    </source>
</evidence>
<proteinExistence type="predicted"/>
<dbReference type="Proteomes" id="UP001239994">
    <property type="component" value="Unassembled WGS sequence"/>
</dbReference>
<protein>
    <submittedName>
        <fullName evidence="1">Uncharacterized protein</fullName>
    </submittedName>
</protein>
<name>A0AAD8ZMF5_9TELE</name>
<comment type="caution">
    <text evidence="1">The sequence shown here is derived from an EMBL/GenBank/DDBJ whole genome shotgun (WGS) entry which is preliminary data.</text>
</comment>
<organism evidence="1 2">
    <name type="scientific">Electrophorus voltai</name>
    <dbReference type="NCBI Taxonomy" id="2609070"/>
    <lineage>
        <taxon>Eukaryota</taxon>
        <taxon>Metazoa</taxon>
        <taxon>Chordata</taxon>
        <taxon>Craniata</taxon>
        <taxon>Vertebrata</taxon>
        <taxon>Euteleostomi</taxon>
        <taxon>Actinopterygii</taxon>
        <taxon>Neopterygii</taxon>
        <taxon>Teleostei</taxon>
        <taxon>Ostariophysi</taxon>
        <taxon>Gymnotiformes</taxon>
        <taxon>Gymnotoidei</taxon>
        <taxon>Gymnotidae</taxon>
        <taxon>Electrophorus</taxon>
    </lineage>
</organism>
<dbReference type="AlphaFoldDB" id="A0AAD8ZMF5"/>
<gene>
    <name evidence="1" type="ORF">P4O66_004407</name>
</gene>
<reference evidence="1" key="1">
    <citation type="submission" date="2023-03" db="EMBL/GenBank/DDBJ databases">
        <title>Electrophorus voltai genome.</title>
        <authorList>
            <person name="Bian C."/>
        </authorList>
    </citation>
    <scope>NUCLEOTIDE SEQUENCE</scope>
    <source>
        <strain evidence="1">CB-2022</strain>
        <tissue evidence="1">Muscle</tissue>
    </source>
</reference>